<keyword evidence="2" id="KW-1185">Reference proteome</keyword>
<dbReference type="GO" id="GO:0005868">
    <property type="term" value="C:cytoplasmic dynein complex"/>
    <property type="evidence" value="ECO:0007669"/>
    <property type="project" value="TreeGrafter"/>
</dbReference>
<dbReference type="InterPro" id="IPR038586">
    <property type="entry name" value="Tctex-1-like_sf"/>
</dbReference>
<dbReference type="FunCoup" id="A0A7F5RLT2">
    <property type="interactions" value="247"/>
</dbReference>
<dbReference type="Gene3D" id="3.30.1140.40">
    <property type="entry name" value="Tctex-1"/>
    <property type="match status" value="1"/>
</dbReference>
<evidence type="ECO:0000313" key="2">
    <source>
        <dbReference type="Proteomes" id="UP000192223"/>
    </source>
</evidence>
<dbReference type="GO" id="GO:0007018">
    <property type="term" value="P:microtubule-based movement"/>
    <property type="evidence" value="ECO:0007669"/>
    <property type="project" value="TreeGrafter"/>
</dbReference>
<dbReference type="CDD" id="cd21459">
    <property type="entry name" value="DLC-like_TCTEX1D2"/>
    <property type="match status" value="1"/>
</dbReference>
<dbReference type="GO" id="GO:0045505">
    <property type="term" value="F:dynein intermediate chain binding"/>
    <property type="evidence" value="ECO:0007669"/>
    <property type="project" value="TreeGrafter"/>
</dbReference>
<dbReference type="OrthoDB" id="10260741at2759"/>
<gene>
    <name evidence="3" type="primary">LOC112906626</name>
</gene>
<protein>
    <submittedName>
        <fullName evidence="3">Tctex1 domain-containing protein 2-like</fullName>
    </submittedName>
</protein>
<dbReference type="AlphaFoldDB" id="A0A7F5RLT2"/>
<name>A0A7F5RLT2_AGRPL</name>
<dbReference type="PANTHER" id="PTHR21255:SF7">
    <property type="entry name" value="DYNEIN LIGHT CHAIN TCTEX-TYPE PROTEIN 2B"/>
    <property type="match status" value="1"/>
</dbReference>
<evidence type="ECO:0000256" key="1">
    <source>
        <dbReference type="ARBA" id="ARBA00005361"/>
    </source>
</evidence>
<evidence type="ECO:0000313" key="3">
    <source>
        <dbReference type="RefSeq" id="XP_025836896.1"/>
    </source>
</evidence>
<dbReference type="GeneID" id="112906626"/>
<organism evidence="2 3">
    <name type="scientific">Agrilus planipennis</name>
    <name type="common">Emerald ash borer</name>
    <name type="synonym">Agrilus marcopoli</name>
    <dbReference type="NCBI Taxonomy" id="224129"/>
    <lineage>
        <taxon>Eukaryota</taxon>
        <taxon>Metazoa</taxon>
        <taxon>Ecdysozoa</taxon>
        <taxon>Arthropoda</taxon>
        <taxon>Hexapoda</taxon>
        <taxon>Insecta</taxon>
        <taxon>Pterygota</taxon>
        <taxon>Neoptera</taxon>
        <taxon>Endopterygota</taxon>
        <taxon>Coleoptera</taxon>
        <taxon>Polyphaga</taxon>
        <taxon>Elateriformia</taxon>
        <taxon>Buprestoidea</taxon>
        <taxon>Buprestidae</taxon>
        <taxon>Agrilinae</taxon>
        <taxon>Agrilus</taxon>
    </lineage>
</organism>
<dbReference type="InParanoid" id="A0A7F5RLT2"/>
<dbReference type="KEGG" id="apln:112906626"/>
<dbReference type="Pfam" id="PF03645">
    <property type="entry name" value="Tctex-1"/>
    <property type="match status" value="1"/>
</dbReference>
<proteinExistence type="inferred from homology"/>
<dbReference type="RefSeq" id="XP_025836896.1">
    <property type="nucleotide sequence ID" value="XM_025981111.1"/>
</dbReference>
<accession>A0A7F5RLT2</accession>
<dbReference type="GO" id="GO:0005737">
    <property type="term" value="C:cytoplasm"/>
    <property type="evidence" value="ECO:0007669"/>
    <property type="project" value="TreeGrafter"/>
</dbReference>
<reference evidence="3" key="1">
    <citation type="submission" date="2025-08" db="UniProtKB">
        <authorList>
            <consortium name="RefSeq"/>
        </authorList>
    </citation>
    <scope>IDENTIFICATION</scope>
    <source>
        <tissue evidence="3">Entire body</tissue>
    </source>
</reference>
<dbReference type="InterPro" id="IPR005334">
    <property type="entry name" value="Tctex-1-like"/>
</dbReference>
<sequence>MDESMKSSFLERENVTPISSSYQMKPPAEDKFQELMVKEIVRNILAESLAAKKYDSETIKNLTTSIANRINHAVKELKLKRYKHIVHVNMGERRGQGVKSGFICLWDSETDTHISETYINDSLFCVATVFAVYLY</sequence>
<comment type="similarity">
    <text evidence="1">Belongs to the dynein light chain Tctex-type family.</text>
</comment>
<dbReference type="Proteomes" id="UP000192223">
    <property type="component" value="Unplaced"/>
</dbReference>
<dbReference type="PANTHER" id="PTHR21255">
    <property type="entry name" value="T-COMPLEX-ASSOCIATED-TESTIS-EXPRESSED 1/ DYNEIN LIGHT CHAIN"/>
    <property type="match status" value="1"/>
</dbReference>